<evidence type="ECO:0000313" key="8">
    <source>
        <dbReference type="Proteomes" id="UP000037175"/>
    </source>
</evidence>
<evidence type="ECO:0000256" key="4">
    <source>
        <dbReference type="HAMAP-Rule" id="MF_02126"/>
    </source>
</evidence>
<proteinExistence type="inferred from homology"/>
<dbReference type="InterPro" id="IPR050320">
    <property type="entry name" value="N5-glutamine_MTase"/>
</dbReference>
<sequence>MVQTVSQALIWATNRLREKGIDEPRLDAEVLLSYLLGMDRAKLYLNREAVLSDEQIGRFRNLVERRGLREPVAYLTGTKEFMSLDFKVNSSVLIPRPDTEILVEEILAIKPALMVDVGTGSGAIAISAAYYLPETRVFATDISPEALNLARENAINLGVSDRIEFVQGNLLTPFINRPNFRVDLIAANLPYIPGEALKELPDEVRKYEPALALDGGCEGLDLYKSLIRQVPRVLKSGGRLLMEIGYDQSGLLVDFLTQIPCFSGIRVIKDLSGRDRVVSVALA</sequence>
<dbReference type="NCBIfam" id="TIGR00536">
    <property type="entry name" value="hemK_fam"/>
    <property type="match status" value="1"/>
</dbReference>
<feature type="domain" description="Methyltransferase" evidence="5">
    <location>
        <begin position="114"/>
        <end position="243"/>
    </location>
</feature>
<dbReference type="Proteomes" id="UP000037175">
    <property type="component" value="Unassembled WGS sequence"/>
</dbReference>
<keyword evidence="3 4" id="KW-0949">S-adenosyl-L-methionine</keyword>
<evidence type="ECO:0000259" key="6">
    <source>
        <dbReference type="Pfam" id="PF17827"/>
    </source>
</evidence>
<keyword evidence="1 4" id="KW-0489">Methyltransferase</keyword>
<dbReference type="Gene3D" id="1.10.8.10">
    <property type="entry name" value="DNA helicase RuvA subunit, C-terminal domain"/>
    <property type="match status" value="1"/>
</dbReference>
<dbReference type="AlphaFoldDB" id="A0A0L6VYQ7"/>
<dbReference type="NCBIfam" id="TIGR03534">
    <property type="entry name" value="RF_mod_PrmC"/>
    <property type="match status" value="1"/>
</dbReference>
<keyword evidence="8" id="KW-1185">Reference proteome</keyword>
<dbReference type="Gene3D" id="3.40.50.150">
    <property type="entry name" value="Vaccinia Virus protein VP39"/>
    <property type="match status" value="1"/>
</dbReference>
<comment type="caution">
    <text evidence="7">The sequence shown here is derived from an EMBL/GenBank/DDBJ whole genome shotgun (WGS) entry which is preliminary data.</text>
</comment>
<feature type="domain" description="Release factor glutamine methyltransferase N-terminal" evidence="6">
    <location>
        <begin position="7"/>
        <end position="77"/>
    </location>
</feature>
<dbReference type="InterPro" id="IPR029063">
    <property type="entry name" value="SAM-dependent_MTases_sf"/>
</dbReference>
<reference evidence="8" key="1">
    <citation type="submission" date="2015-07" db="EMBL/GenBank/DDBJ databases">
        <title>Complete Genome of Thermincola ferriacetica strain Z-0001T.</title>
        <authorList>
            <person name="Lusk B."/>
            <person name="Badalamenti J.P."/>
            <person name="Parameswaran P."/>
            <person name="Bond D.R."/>
            <person name="Torres C.I."/>
        </authorList>
    </citation>
    <scope>NUCLEOTIDE SEQUENCE [LARGE SCALE GENOMIC DNA]</scope>
    <source>
        <strain evidence="8">Z-0001</strain>
    </source>
</reference>
<dbReference type="InterPro" id="IPR019874">
    <property type="entry name" value="RF_methyltr_PrmC"/>
</dbReference>
<comment type="function">
    <text evidence="4">Methylates the class 1 translation termination release factors RF1/PrfA and RF2/PrfB on the glutamine residue of the universally conserved GGQ motif.</text>
</comment>
<dbReference type="PANTHER" id="PTHR18895">
    <property type="entry name" value="HEMK METHYLTRANSFERASE"/>
    <property type="match status" value="1"/>
</dbReference>
<dbReference type="GO" id="GO:0102559">
    <property type="term" value="F:peptide chain release factor N(5)-glutamine methyltransferase activity"/>
    <property type="evidence" value="ECO:0007669"/>
    <property type="project" value="UniProtKB-EC"/>
</dbReference>
<evidence type="ECO:0000256" key="3">
    <source>
        <dbReference type="ARBA" id="ARBA00022691"/>
    </source>
</evidence>
<dbReference type="PANTHER" id="PTHR18895:SF74">
    <property type="entry name" value="MTRF1L RELEASE FACTOR GLUTAMINE METHYLTRANSFERASE"/>
    <property type="match status" value="1"/>
</dbReference>
<dbReference type="PATRIC" id="fig|281456.6.peg.3175"/>
<accession>A0A0L6VYQ7</accession>
<dbReference type="EC" id="2.1.1.297" evidence="4"/>
<feature type="binding site" evidence="4">
    <location>
        <position position="141"/>
    </location>
    <ligand>
        <name>S-adenosyl-L-methionine</name>
        <dbReference type="ChEBI" id="CHEBI:59789"/>
    </ligand>
</feature>
<protein>
    <recommendedName>
        <fullName evidence="4">Release factor glutamine methyltransferase</fullName>
        <shortName evidence="4">RF MTase</shortName>
        <ecNumber evidence="4">2.1.1.297</ecNumber>
    </recommendedName>
    <alternativeName>
        <fullName evidence="4">N5-glutamine methyltransferase PrmC</fullName>
    </alternativeName>
    <alternativeName>
        <fullName evidence="4">Protein-(glutamine-N5) MTase PrmC</fullName>
    </alternativeName>
    <alternativeName>
        <fullName evidence="4">Protein-glutamine N-methyltransferase PrmC</fullName>
    </alternativeName>
</protein>
<evidence type="ECO:0000313" key="7">
    <source>
        <dbReference type="EMBL" id="KNZ68395.1"/>
    </source>
</evidence>
<feature type="binding site" evidence="4">
    <location>
        <begin position="118"/>
        <end position="122"/>
    </location>
    <ligand>
        <name>S-adenosyl-L-methionine</name>
        <dbReference type="ChEBI" id="CHEBI:59789"/>
    </ligand>
</feature>
<keyword evidence="2 4" id="KW-0808">Transferase</keyword>
<dbReference type="InterPro" id="IPR025714">
    <property type="entry name" value="Methyltranfer_dom"/>
</dbReference>
<dbReference type="RefSeq" id="WP_052218985.1">
    <property type="nucleotide sequence ID" value="NZ_LGTE01000032.1"/>
</dbReference>
<dbReference type="EMBL" id="LGTE01000032">
    <property type="protein sequence ID" value="KNZ68395.1"/>
    <property type="molecule type" value="Genomic_DNA"/>
</dbReference>
<evidence type="ECO:0000259" key="5">
    <source>
        <dbReference type="Pfam" id="PF13847"/>
    </source>
</evidence>
<gene>
    <name evidence="4" type="primary">prmC</name>
    <name evidence="7" type="ORF">Tfer_3033</name>
</gene>
<evidence type="ECO:0000256" key="1">
    <source>
        <dbReference type="ARBA" id="ARBA00022603"/>
    </source>
</evidence>
<name>A0A0L6VYQ7_9FIRM</name>
<dbReference type="GO" id="GO:0032259">
    <property type="term" value="P:methylation"/>
    <property type="evidence" value="ECO:0007669"/>
    <property type="project" value="UniProtKB-KW"/>
</dbReference>
<comment type="caution">
    <text evidence="4">Lacks conserved residue(s) required for the propagation of feature annotation.</text>
</comment>
<feature type="binding site" evidence="4">
    <location>
        <position position="188"/>
    </location>
    <ligand>
        <name>S-adenosyl-L-methionine</name>
        <dbReference type="ChEBI" id="CHEBI:59789"/>
    </ligand>
</feature>
<dbReference type="SUPFAM" id="SSF53335">
    <property type="entry name" value="S-adenosyl-L-methionine-dependent methyltransferases"/>
    <property type="match status" value="1"/>
</dbReference>
<dbReference type="Pfam" id="PF17827">
    <property type="entry name" value="PrmC_N"/>
    <property type="match status" value="1"/>
</dbReference>
<evidence type="ECO:0000256" key="2">
    <source>
        <dbReference type="ARBA" id="ARBA00022679"/>
    </source>
</evidence>
<dbReference type="InterPro" id="IPR040758">
    <property type="entry name" value="PrmC_N"/>
</dbReference>
<comment type="similarity">
    <text evidence="4">Belongs to the protein N5-glutamine methyltransferase family. PrmC subfamily.</text>
</comment>
<dbReference type="Pfam" id="PF13847">
    <property type="entry name" value="Methyltransf_31"/>
    <property type="match status" value="1"/>
</dbReference>
<organism evidence="7 8">
    <name type="scientific">Thermincola ferriacetica</name>
    <dbReference type="NCBI Taxonomy" id="281456"/>
    <lineage>
        <taxon>Bacteria</taxon>
        <taxon>Bacillati</taxon>
        <taxon>Bacillota</taxon>
        <taxon>Clostridia</taxon>
        <taxon>Eubacteriales</taxon>
        <taxon>Thermincolaceae</taxon>
        <taxon>Thermincola</taxon>
    </lineage>
</organism>
<dbReference type="CDD" id="cd02440">
    <property type="entry name" value="AdoMet_MTases"/>
    <property type="match status" value="1"/>
</dbReference>
<dbReference type="HAMAP" id="MF_02126">
    <property type="entry name" value="RF_methyltr_PrmC"/>
    <property type="match status" value="1"/>
</dbReference>
<comment type="catalytic activity">
    <reaction evidence="4">
        <text>L-glutaminyl-[peptide chain release factor] + S-adenosyl-L-methionine = N(5)-methyl-L-glutaminyl-[peptide chain release factor] + S-adenosyl-L-homocysteine + H(+)</text>
        <dbReference type="Rhea" id="RHEA:42896"/>
        <dbReference type="Rhea" id="RHEA-COMP:10271"/>
        <dbReference type="Rhea" id="RHEA-COMP:10272"/>
        <dbReference type="ChEBI" id="CHEBI:15378"/>
        <dbReference type="ChEBI" id="CHEBI:30011"/>
        <dbReference type="ChEBI" id="CHEBI:57856"/>
        <dbReference type="ChEBI" id="CHEBI:59789"/>
        <dbReference type="ChEBI" id="CHEBI:61891"/>
        <dbReference type="EC" id="2.1.1.297"/>
    </reaction>
</comment>
<dbReference type="InterPro" id="IPR004556">
    <property type="entry name" value="HemK-like"/>
</dbReference>